<dbReference type="Gene3D" id="2.60.120.1140">
    <property type="entry name" value="Protein of unknown function DUF192"/>
    <property type="match status" value="1"/>
</dbReference>
<organism evidence="1 2">
    <name type="scientific">Thauera humireducens</name>
    <dbReference type="NCBI Taxonomy" id="1134435"/>
    <lineage>
        <taxon>Bacteria</taxon>
        <taxon>Pseudomonadati</taxon>
        <taxon>Pseudomonadota</taxon>
        <taxon>Betaproteobacteria</taxon>
        <taxon>Rhodocyclales</taxon>
        <taxon>Zoogloeaceae</taxon>
        <taxon>Thauera</taxon>
    </lineage>
</organism>
<dbReference type="InterPro" id="IPR003795">
    <property type="entry name" value="DUF192"/>
</dbReference>
<reference evidence="2" key="1">
    <citation type="submission" date="2016-03" db="EMBL/GenBank/DDBJ databases">
        <authorList>
            <person name="Ma C."/>
            <person name="Zhou S."/>
            <person name="Yang G."/>
        </authorList>
    </citation>
    <scope>NUCLEOTIDE SEQUENCE [LARGE SCALE GENOMIC DNA]</scope>
    <source>
        <strain evidence="2">SgZ-1</strain>
    </source>
</reference>
<dbReference type="Pfam" id="PF02643">
    <property type="entry name" value="DUF192"/>
    <property type="match status" value="1"/>
</dbReference>
<name>A0A127K608_9RHOO</name>
<dbReference type="InterPro" id="IPR038695">
    <property type="entry name" value="Saro_0823-like_sf"/>
</dbReference>
<dbReference type="AlphaFoldDB" id="A0A127K608"/>
<dbReference type="KEGG" id="thu:AC731_010765"/>
<protein>
    <recommendedName>
        <fullName evidence="3">DUF192 domain-containing protein</fullName>
    </recommendedName>
</protein>
<evidence type="ECO:0000313" key="1">
    <source>
        <dbReference type="EMBL" id="AMO37383.1"/>
    </source>
</evidence>
<dbReference type="STRING" id="1134435.AC731_010765"/>
<dbReference type="Proteomes" id="UP000036902">
    <property type="component" value="Chromosome"/>
</dbReference>
<sequence>MPPLDGLTLRRAEHWRDRLRGLLFSPPPAPGQALLITPCAAVHTAFMRYPIDVVFLDRRGSVRKVARALPPWRIAICVGARHTLELAAGEARRLGLTPGRTLPRRLLHHHPGSSQ</sequence>
<dbReference type="EMBL" id="CP014646">
    <property type="protein sequence ID" value="AMO37383.1"/>
    <property type="molecule type" value="Genomic_DNA"/>
</dbReference>
<accession>A0A127K608</accession>
<keyword evidence="2" id="KW-1185">Reference proteome</keyword>
<evidence type="ECO:0008006" key="3">
    <source>
        <dbReference type="Google" id="ProtNLM"/>
    </source>
</evidence>
<proteinExistence type="predicted"/>
<gene>
    <name evidence="1" type="ORF">AC731_010765</name>
</gene>
<evidence type="ECO:0000313" key="2">
    <source>
        <dbReference type="Proteomes" id="UP000036902"/>
    </source>
</evidence>